<dbReference type="EMBL" id="BGZK01003426">
    <property type="protein sequence ID" value="GBP01151.1"/>
    <property type="molecule type" value="Genomic_DNA"/>
</dbReference>
<dbReference type="Proteomes" id="UP000299102">
    <property type="component" value="Unassembled WGS sequence"/>
</dbReference>
<proteinExistence type="predicted"/>
<evidence type="ECO:0000313" key="3">
    <source>
        <dbReference type="Proteomes" id="UP000299102"/>
    </source>
</evidence>
<organism evidence="2 3">
    <name type="scientific">Eumeta variegata</name>
    <name type="common">Bagworm moth</name>
    <name type="synonym">Eumeta japonica</name>
    <dbReference type="NCBI Taxonomy" id="151549"/>
    <lineage>
        <taxon>Eukaryota</taxon>
        <taxon>Metazoa</taxon>
        <taxon>Ecdysozoa</taxon>
        <taxon>Arthropoda</taxon>
        <taxon>Hexapoda</taxon>
        <taxon>Insecta</taxon>
        <taxon>Pterygota</taxon>
        <taxon>Neoptera</taxon>
        <taxon>Endopterygota</taxon>
        <taxon>Lepidoptera</taxon>
        <taxon>Glossata</taxon>
        <taxon>Ditrysia</taxon>
        <taxon>Tineoidea</taxon>
        <taxon>Psychidae</taxon>
        <taxon>Oiketicinae</taxon>
        <taxon>Eumeta</taxon>
    </lineage>
</organism>
<feature type="region of interest" description="Disordered" evidence="1">
    <location>
        <begin position="74"/>
        <end position="93"/>
    </location>
</feature>
<name>A0A4C1SJ32_EUMVA</name>
<evidence type="ECO:0000256" key="1">
    <source>
        <dbReference type="SAM" id="MobiDB-lite"/>
    </source>
</evidence>
<sequence length="93" mass="10716">MSVTTPTGLEIYVSLRAQYERYIATNFKSFVVYEAATVPDPCLAEGSSPHDLFSRVNDVESHLQIWSTISLDRSRVEPQKKMRKREKPQKEVQ</sequence>
<keyword evidence="3" id="KW-1185">Reference proteome</keyword>
<accession>A0A4C1SJ32</accession>
<gene>
    <name evidence="2" type="ORF">EVAR_71469_1</name>
</gene>
<reference evidence="2 3" key="1">
    <citation type="journal article" date="2019" name="Commun. Biol.">
        <title>The bagworm genome reveals a unique fibroin gene that provides high tensile strength.</title>
        <authorList>
            <person name="Kono N."/>
            <person name="Nakamura H."/>
            <person name="Ohtoshi R."/>
            <person name="Tomita M."/>
            <person name="Numata K."/>
            <person name="Arakawa K."/>
        </authorList>
    </citation>
    <scope>NUCLEOTIDE SEQUENCE [LARGE SCALE GENOMIC DNA]</scope>
</reference>
<dbReference type="AlphaFoldDB" id="A0A4C1SJ32"/>
<comment type="caution">
    <text evidence="2">The sequence shown here is derived from an EMBL/GenBank/DDBJ whole genome shotgun (WGS) entry which is preliminary data.</text>
</comment>
<protein>
    <submittedName>
        <fullName evidence="2">Uncharacterized protein</fullName>
    </submittedName>
</protein>
<evidence type="ECO:0000313" key="2">
    <source>
        <dbReference type="EMBL" id="GBP01151.1"/>
    </source>
</evidence>